<dbReference type="EC" id="7.1.1.-" evidence="3"/>
<dbReference type="EMBL" id="CP093313">
    <property type="protein sequence ID" value="UWZ82908.1"/>
    <property type="molecule type" value="Genomic_DNA"/>
</dbReference>
<gene>
    <name evidence="3" type="primary">nuoC</name>
    <name evidence="7" type="ORF">MOP44_20345</name>
</gene>
<keyword evidence="2 3" id="KW-0813">Transport</keyword>
<dbReference type="PROSITE" id="PS00542">
    <property type="entry name" value="COMPLEX1_30K"/>
    <property type="match status" value="1"/>
</dbReference>
<accession>A0A9J7BJ15</accession>
<dbReference type="PANTHER" id="PTHR10884:SF14">
    <property type="entry name" value="NADH DEHYDROGENASE [UBIQUINONE] IRON-SULFUR PROTEIN 3, MITOCHONDRIAL"/>
    <property type="match status" value="1"/>
</dbReference>
<evidence type="ECO:0000256" key="1">
    <source>
        <dbReference type="ARBA" id="ARBA00007569"/>
    </source>
</evidence>
<comment type="similarity">
    <text evidence="1 3 4">Belongs to the complex I 30 kDa subunit family.</text>
</comment>
<keyword evidence="3 4" id="KW-0520">NAD</keyword>
<dbReference type="GO" id="GO:0005886">
    <property type="term" value="C:plasma membrane"/>
    <property type="evidence" value="ECO:0007669"/>
    <property type="project" value="UniProtKB-SubCell"/>
</dbReference>
<comment type="subunit">
    <text evidence="3">NDH-1 is composed of 14 different subunits. Subunits NuoB, C, D, E, F, and G constitute the peripheral sector of the complex.</text>
</comment>
<dbReference type="RefSeq" id="WP_260792241.1">
    <property type="nucleotide sequence ID" value="NZ_CP093313.1"/>
</dbReference>
<comment type="function">
    <text evidence="3">NDH-1 shuttles electrons from NADH, via FMN and iron-sulfur (Fe-S) centers, to quinones in the respiratory chain. The immediate electron acceptor for the enzyme in this species is believed to be ubiquinone. Couples the redox reaction to proton translocation (for every two electrons transferred, four hydrogen ions are translocated across the cytoplasmic membrane), and thus conserves the redox energy in a proton gradient.</text>
</comment>
<dbReference type="PANTHER" id="PTHR10884">
    <property type="entry name" value="NADH DEHYDROGENASE UBIQUINONE IRON-SULFUR PROTEIN 3"/>
    <property type="match status" value="1"/>
</dbReference>
<keyword evidence="3" id="KW-0830">Ubiquinone</keyword>
<evidence type="ECO:0000256" key="3">
    <source>
        <dbReference type="HAMAP-Rule" id="MF_01357"/>
    </source>
</evidence>
<dbReference type="InterPro" id="IPR020396">
    <property type="entry name" value="NADH_UbQ_OxRdtase_CS"/>
</dbReference>
<dbReference type="SUPFAM" id="SSF143243">
    <property type="entry name" value="Nqo5-like"/>
    <property type="match status" value="1"/>
</dbReference>
<comment type="catalytic activity">
    <reaction evidence="3 5">
        <text>a quinone + NADH + 5 H(+)(in) = a quinol + NAD(+) + 4 H(+)(out)</text>
        <dbReference type="Rhea" id="RHEA:57888"/>
        <dbReference type="ChEBI" id="CHEBI:15378"/>
        <dbReference type="ChEBI" id="CHEBI:24646"/>
        <dbReference type="ChEBI" id="CHEBI:57540"/>
        <dbReference type="ChEBI" id="CHEBI:57945"/>
        <dbReference type="ChEBI" id="CHEBI:132124"/>
    </reaction>
</comment>
<keyword evidence="8" id="KW-1185">Reference proteome</keyword>
<dbReference type="KEGG" id="orp:MOP44_20345"/>
<dbReference type="Gene3D" id="3.30.460.80">
    <property type="entry name" value="NADH:ubiquinone oxidoreductase, 30kDa subunit"/>
    <property type="match status" value="1"/>
</dbReference>
<dbReference type="Pfam" id="PF00329">
    <property type="entry name" value="Complex1_30kDa"/>
    <property type="match status" value="1"/>
</dbReference>
<keyword evidence="3" id="KW-1003">Cell membrane</keyword>
<dbReference type="NCBIfam" id="TIGR01961">
    <property type="entry name" value="NuoC_fam"/>
    <property type="match status" value="1"/>
</dbReference>
<evidence type="ECO:0000256" key="4">
    <source>
        <dbReference type="RuleBase" id="RU003456"/>
    </source>
</evidence>
<dbReference type="Proteomes" id="UP001059380">
    <property type="component" value="Chromosome"/>
</dbReference>
<dbReference type="HAMAP" id="MF_01357">
    <property type="entry name" value="NDH1_NuoC"/>
    <property type="match status" value="1"/>
</dbReference>
<evidence type="ECO:0000256" key="2">
    <source>
        <dbReference type="ARBA" id="ARBA00022448"/>
    </source>
</evidence>
<feature type="domain" description="NADH:ubiquinone oxidoreductase 30kDa subunit" evidence="6">
    <location>
        <begin position="48"/>
        <end position="166"/>
    </location>
</feature>
<evidence type="ECO:0000259" key="6">
    <source>
        <dbReference type="Pfam" id="PF00329"/>
    </source>
</evidence>
<name>A0A9J7BJ15_9BACT</name>
<sequence length="167" mass="18894">MADAKTTLIGKAAVLESMAEHPAVTALLGWNADALTDARFDRGELTLTIAKDQIRGACETLIAAGYNAFQDVTAVDWFPSTPRFRVVYHACSHRYKHVIRLTVLVDESDPTVDSITPVWPGANYYEREVFDLFGIRFEGHPNLRRIMMPDEWVGHPLRKDYPVEGYR</sequence>
<keyword evidence="3" id="KW-0472">Membrane</keyword>
<dbReference type="AlphaFoldDB" id="A0A9J7BJ15"/>
<evidence type="ECO:0000313" key="8">
    <source>
        <dbReference type="Proteomes" id="UP001059380"/>
    </source>
</evidence>
<organism evidence="7 8">
    <name type="scientific">Occallatibacter riparius</name>
    <dbReference type="NCBI Taxonomy" id="1002689"/>
    <lineage>
        <taxon>Bacteria</taxon>
        <taxon>Pseudomonadati</taxon>
        <taxon>Acidobacteriota</taxon>
        <taxon>Terriglobia</taxon>
        <taxon>Terriglobales</taxon>
        <taxon>Acidobacteriaceae</taxon>
        <taxon>Occallatibacter</taxon>
    </lineage>
</organism>
<keyword evidence="3 5" id="KW-0874">Quinone</keyword>
<dbReference type="GO" id="GO:0048038">
    <property type="term" value="F:quinone binding"/>
    <property type="evidence" value="ECO:0007669"/>
    <property type="project" value="UniProtKB-KW"/>
</dbReference>
<evidence type="ECO:0000256" key="5">
    <source>
        <dbReference type="RuleBase" id="RU003582"/>
    </source>
</evidence>
<reference evidence="7" key="1">
    <citation type="submission" date="2021-04" db="EMBL/GenBank/DDBJ databases">
        <title>Phylogenetic analysis of Acidobacteriaceae.</title>
        <authorList>
            <person name="Qiu L."/>
            <person name="Zhang Q."/>
        </authorList>
    </citation>
    <scope>NUCLEOTIDE SEQUENCE</scope>
    <source>
        <strain evidence="7">DSM 25168</strain>
    </source>
</reference>
<evidence type="ECO:0000313" key="7">
    <source>
        <dbReference type="EMBL" id="UWZ82908.1"/>
    </source>
</evidence>
<keyword evidence="3 4" id="KW-1278">Translocase</keyword>
<dbReference type="GO" id="GO:0008137">
    <property type="term" value="F:NADH dehydrogenase (ubiquinone) activity"/>
    <property type="evidence" value="ECO:0007669"/>
    <property type="project" value="InterPro"/>
</dbReference>
<dbReference type="InterPro" id="IPR037232">
    <property type="entry name" value="NADH_quin_OxRdtase_su_C/D-like"/>
</dbReference>
<dbReference type="InterPro" id="IPR010218">
    <property type="entry name" value="NADH_DH_suC"/>
</dbReference>
<dbReference type="InterPro" id="IPR001268">
    <property type="entry name" value="NADH_UbQ_OxRdtase_30kDa_su"/>
</dbReference>
<dbReference type="GO" id="GO:0050136">
    <property type="term" value="F:NADH dehydrogenase (quinone) (non-electrogenic) activity"/>
    <property type="evidence" value="ECO:0007669"/>
    <property type="project" value="UniProtKB-UniRule"/>
</dbReference>
<proteinExistence type="inferred from homology"/>
<protein>
    <recommendedName>
        <fullName evidence="3">NADH-quinone oxidoreductase subunit C</fullName>
        <ecNumber evidence="3">7.1.1.-</ecNumber>
    </recommendedName>
    <alternativeName>
        <fullName evidence="3">NADH dehydrogenase I subunit C</fullName>
    </alternativeName>
    <alternativeName>
        <fullName evidence="3">NDH-1 subunit C</fullName>
    </alternativeName>
</protein>
<comment type="subcellular location">
    <subcellularLocation>
        <location evidence="3">Cell membrane</location>
        <topology evidence="3">Peripheral membrane protein</topology>
        <orientation evidence="3">Cytoplasmic side</orientation>
    </subcellularLocation>
</comment>